<dbReference type="Proteomes" id="UP000603602">
    <property type="component" value="Unassembled WGS sequence"/>
</dbReference>
<proteinExistence type="predicted"/>
<dbReference type="EMBL" id="JACYTO010000001">
    <property type="protein sequence ID" value="MBD8502206.1"/>
    <property type="molecule type" value="Genomic_DNA"/>
</dbReference>
<dbReference type="PANTHER" id="PTHR43798:SF33">
    <property type="entry name" value="HYDROLASE, PUTATIVE (AFU_ORTHOLOGUE AFUA_2G14860)-RELATED"/>
    <property type="match status" value="1"/>
</dbReference>
<gene>
    <name evidence="2" type="ORF">IFO67_04865</name>
</gene>
<reference evidence="3" key="1">
    <citation type="submission" date="2023-07" db="EMBL/GenBank/DDBJ databases">
        <title>Thauera sp. CAU 1555 isolated from sand of Yaerae Beach.</title>
        <authorList>
            <person name="Kim W."/>
        </authorList>
    </citation>
    <scope>NUCLEOTIDE SEQUENCE [LARGE SCALE GENOMIC DNA]</scope>
    <source>
        <strain evidence="3">CAU 1555</strain>
    </source>
</reference>
<dbReference type="InterPro" id="IPR000073">
    <property type="entry name" value="AB_hydrolase_1"/>
</dbReference>
<evidence type="ECO:0000313" key="3">
    <source>
        <dbReference type="Proteomes" id="UP000603602"/>
    </source>
</evidence>
<sequence length="268" mass="29741">MSDPGSPDIRSRDLWVEHPQGRIFVREWTPPGAEGASPIVLFHDSLGSVELWRDFPAALCAATGRRVIAYDRPGFGRSDARSGRPALSFVADEAGEVFPLLREQLGFTRFIAFGHSVGGGMAVHCAAAFADDCEALITESAQAFLEERTVRGIEAAKEAFRDEEQVRRLGRYHGDKARWVLEAWTESWLHPDFADWSLAEVLPRVRCPLLAVHGAEDEYGSVRHPQTIAELCSGPARLEIMEDTFHVPHREQPARVLQMVAGFLRGLA</sequence>
<comment type="caution">
    <text evidence="2">The sequence shown here is derived from an EMBL/GenBank/DDBJ whole genome shotgun (WGS) entry which is preliminary data.</text>
</comment>
<keyword evidence="2" id="KW-0378">Hydrolase</keyword>
<dbReference type="Gene3D" id="3.40.50.1820">
    <property type="entry name" value="alpha/beta hydrolase"/>
    <property type="match status" value="1"/>
</dbReference>
<organism evidence="2 3">
    <name type="scientific">Thauera sedimentorum</name>
    <dbReference type="NCBI Taxonomy" id="2767595"/>
    <lineage>
        <taxon>Bacteria</taxon>
        <taxon>Pseudomonadati</taxon>
        <taxon>Pseudomonadota</taxon>
        <taxon>Betaproteobacteria</taxon>
        <taxon>Rhodocyclales</taxon>
        <taxon>Zoogloeaceae</taxon>
        <taxon>Thauera</taxon>
    </lineage>
</organism>
<name>A0ABR9BAE5_9RHOO</name>
<dbReference type="Pfam" id="PF00561">
    <property type="entry name" value="Abhydrolase_1"/>
    <property type="match status" value="1"/>
</dbReference>
<dbReference type="InterPro" id="IPR029058">
    <property type="entry name" value="AB_hydrolase_fold"/>
</dbReference>
<dbReference type="PANTHER" id="PTHR43798">
    <property type="entry name" value="MONOACYLGLYCEROL LIPASE"/>
    <property type="match status" value="1"/>
</dbReference>
<evidence type="ECO:0000313" key="2">
    <source>
        <dbReference type="EMBL" id="MBD8502206.1"/>
    </source>
</evidence>
<dbReference type="SUPFAM" id="SSF53474">
    <property type="entry name" value="alpha/beta-Hydrolases"/>
    <property type="match status" value="1"/>
</dbReference>
<evidence type="ECO:0000259" key="1">
    <source>
        <dbReference type="Pfam" id="PF00561"/>
    </source>
</evidence>
<dbReference type="RefSeq" id="WP_187717000.1">
    <property type="nucleotide sequence ID" value="NZ_JACTAH010000001.1"/>
</dbReference>
<dbReference type="GO" id="GO:0016787">
    <property type="term" value="F:hydrolase activity"/>
    <property type="evidence" value="ECO:0007669"/>
    <property type="project" value="UniProtKB-KW"/>
</dbReference>
<protein>
    <submittedName>
        <fullName evidence="2">Alpha/beta hydrolase</fullName>
    </submittedName>
</protein>
<dbReference type="InterPro" id="IPR050266">
    <property type="entry name" value="AB_hydrolase_sf"/>
</dbReference>
<keyword evidence="3" id="KW-1185">Reference proteome</keyword>
<accession>A0ABR9BAE5</accession>
<feature type="domain" description="AB hydrolase-1" evidence="1">
    <location>
        <begin position="38"/>
        <end position="162"/>
    </location>
</feature>
<dbReference type="PRINTS" id="PR00111">
    <property type="entry name" value="ABHYDROLASE"/>
</dbReference>